<evidence type="ECO:0000256" key="4">
    <source>
        <dbReference type="ARBA" id="ARBA00023002"/>
    </source>
</evidence>
<reference evidence="7 8" key="1">
    <citation type="submission" date="2019-04" db="EMBL/GenBank/DDBJ databases">
        <title>Friends and foes A comparative genomics studyof 23 Aspergillus species from section Flavi.</title>
        <authorList>
            <consortium name="DOE Joint Genome Institute"/>
            <person name="Kjaerbolling I."/>
            <person name="Vesth T."/>
            <person name="Frisvad J.C."/>
            <person name="Nybo J.L."/>
            <person name="Theobald S."/>
            <person name="Kildgaard S."/>
            <person name="Isbrandt T."/>
            <person name="Kuo A."/>
            <person name="Sato A."/>
            <person name="Lyhne E.K."/>
            <person name="Kogle M.E."/>
            <person name="Wiebenga A."/>
            <person name="Kun R.S."/>
            <person name="Lubbers R.J."/>
            <person name="Makela M.R."/>
            <person name="Barry K."/>
            <person name="Chovatia M."/>
            <person name="Clum A."/>
            <person name="Daum C."/>
            <person name="Haridas S."/>
            <person name="He G."/>
            <person name="LaButti K."/>
            <person name="Lipzen A."/>
            <person name="Mondo S."/>
            <person name="Riley R."/>
            <person name="Salamov A."/>
            <person name="Simmons B.A."/>
            <person name="Magnuson J.K."/>
            <person name="Henrissat B."/>
            <person name="Mortensen U.H."/>
            <person name="Larsen T.O."/>
            <person name="Devries R.P."/>
            <person name="Grigoriev I.V."/>
            <person name="Machida M."/>
            <person name="Baker S.E."/>
            <person name="Andersen M.R."/>
        </authorList>
    </citation>
    <scope>NUCLEOTIDE SEQUENCE [LARGE SCALE GENOMIC DNA]</scope>
    <source>
        <strain evidence="7 8">IBT 29228</strain>
    </source>
</reference>
<dbReference type="GO" id="GO:0005811">
    <property type="term" value="C:lipid droplet"/>
    <property type="evidence" value="ECO:0007669"/>
    <property type="project" value="TreeGrafter"/>
</dbReference>
<evidence type="ECO:0008006" key="9">
    <source>
        <dbReference type="Google" id="ProtNLM"/>
    </source>
</evidence>
<comment type="similarity">
    <text evidence="6">Belongs to the short-chain dehydrogenases/reductases (SDR) family. ERG27 subfamily.</text>
</comment>
<dbReference type="GO" id="GO:0000253">
    <property type="term" value="F:3-beta-hydroxysteroid 3-dehydrogenase (NADP+) activity"/>
    <property type="evidence" value="ECO:0007669"/>
    <property type="project" value="TreeGrafter"/>
</dbReference>
<evidence type="ECO:0000256" key="5">
    <source>
        <dbReference type="ARBA" id="ARBA00023098"/>
    </source>
</evidence>
<dbReference type="InterPro" id="IPR036291">
    <property type="entry name" value="NAD(P)-bd_dom_sf"/>
</dbReference>
<dbReference type="EMBL" id="ML736218">
    <property type="protein sequence ID" value="KAE8377758.1"/>
    <property type="molecule type" value="Genomic_DNA"/>
</dbReference>
<evidence type="ECO:0000256" key="6">
    <source>
        <dbReference type="ARBA" id="ARBA00023593"/>
    </source>
</evidence>
<keyword evidence="5" id="KW-0443">Lipid metabolism</keyword>
<evidence type="ECO:0000256" key="2">
    <source>
        <dbReference type="ARBA" id="ARBA00022857"/>
    </source>
</evidence>
<dbReference type="GO" id="GO:0005789">
    <property type="term" value="C:endoplasmic reticulum membrane"/>
    <property type="evidence" value="ECO:0007669"/>
    <property type="project" value="TreeGrafter"/>
</dbReference>
<accession>A0A5N7B7N0</accession>
<keyword evidence="3" id="KW-0752">Steroid biosynthesis</keyword>
<organism evidence="7 8">
    <name type="scientific">Aspergillus bertholletiae</name>
    <dbReference type="NCBI Taxonomy" id="1226010"/>
    <lineage>
        <taxon>Eukaryota</taxon>
        <taxon>Fungi</taxon>
        <taxon>Dikarya</taxon>
        <taxon>Ascomycota</taxon>
        <taxon>Pezizomycotina</taxon>
        <taxon>Eurotiomycetes</taxon>
        <taxon>Eurotiomycetidae</taxon>
        <taxon>Eurotiales</taxon>
        <taxon>Aspergillaceae</taxon>
        <taxon>Aspergillus</taxon>
        <taxon>Aspergillus subgen. Circumdati</taxon>
    </lineage>
</organism>
<protein>
    <recommendedName>
        <fullName evidence="9">3-ketosteroid reductase</fullName>
    </recommendedName>
</protein>
<dbReference type="Proteomes" id="UP000326198">
    <property type="component" value="Unassembled WGS sequence"/>
</dbReference>
<dbReference type="AlphaFoldDB" id="A0A5N7B7N0"/>
<keyword evidence="4" id="KW-0560">Oxidoreductase</keyword>
<name>A0A5N7B7N0_9EURO</name>
<dbReference type="Gene3D" id="3.40.50.720">
    <property type="entry name" value="NAD(P)-binding Rossmann-like Domain"/>
    <property type="match status" value="1"/>
</dbReference>
<dbReference type="InterPro" id="IPR051593">
    <property type="entry name" value="Ergosterol_Biosynth_ERG27"/>
</dbReference>
<gene>
    <name evidence="7" type="ORF">BDV26DRAFT_262883</name>
</gene>
<dbReference type="GO" id="GO:0006696">
    <property type="term" value="P:ergosterol biosynthetic process"/>
    <property type="evidence" value="ECO:0007669"/>
    <property type="project" value="TreeGrafter"/>
</dbReference>
<proteinExistence type="inferred from homology"/>
<dbReference type="SUPFAM" id="SSF51735">
    <property type="entry name" value="NAD(P)-binding Rossmann-fold domains"/>
    <property type="match status" value="1"/>
</dbReference>
<keyword evidence="2" id="KW-0521">NADP</keyword>
<evidence type="ECO:0000256" key="3">
    <source>
        <dbReference type="ARBA" id="ARBA00022955"/>
    </source>
</evidence>
<dbReference type="PANTHER" id="PTHR43647">
    <property type="entry name" value="DEHYDROGENASE"/>
    <property type="match status" value="1"/>
</dbReference>
<keyword evidence="1" id="KW-0444">Lipid biosynthesis</keyword>
<keyword evidence="8" id="KW-1185">Reference proteome</keyword>
<evidence type="ECO:0000313" key="7">
    <source>
        <dbReference type="EMBL" id="KAE8377758.1"/>
    </source>
</evidence>
<evidence type="ECO:0000313" key="8">
    <source>
        <dbReference type="Proteomes" id="UP000326198"/>
    </source>
</evidence>
<sequence length="473" mass="52397">MASSIFFSTDAKTHSWLIMFSSSTDQDLQDKVYILVTGTNSGIGLSICCRLVDEFLGSPQRTNQSLTVIFTTRSSKKGNDTLLRLQDHLRKSSATPAPSRRVTFVPESVDLNNLVSVRALSRRLNDEYPKLDAIVLNAGIGGWTDLNWPRAVWGILTDVVHETTWPSYKIAPVGVVTEYQTTTLATQEPRLGSVFCANVFGHYMLAHNVMPLLRRSGQPNGPGRVIWVSSVEATVKVFDIDDIQGLRTATPYESSKALTDVLALTADLPSTKPFVKSFYSVDDNRTYNSGFGKPRIANDDSSAPNMYLSHPGICGTSIIPLWWPLFYSMIAVTYFVRLLGSPWHTVSTYLGASAPVWLALSTQSVLDMAESIYRQNGGGRAKWGSSSNWAGKDSVASTEVDGWGYGGVVGPAIVDEDRLRRRKRGAVDPTAEDREEFEELGRKCWQKMEELRIEWDKILDLDEVSPDDFGLGF</sequence>
<dbReference type="OrthoDB" id="9989144at2759"/>
<dbReference type="GO" id="GO:0005741">
    <property type="term" value="C:mitochondrial outer membrane"/>
    <property type="evidence" value="ECO:0007669"/>
    <property type="project" value="TreeGrafter"/>
</dbReference>
<dbReference type="PANTHER" id="PTHR43647:SF1">
    <property type="entry name" value="3-KETO-STEROID REDUCTASE ERG27"/>
    <property type="match status" value="1"/>
</dbReference>
<evidence type="ECO:0000256" key="1">
    <source>
        <dbReference type="ARBA" id="ARBA00022516"/>
    </source>
</evidence>
<dbReference type="FunFam" id="3.40.50.720:FF:000524">
    <property type="entry name" value="3-ketosteroid reductase"/>
    <property type="match status" value="1"/>
</dbReference>